<evidence type="ECO:0000313" key="17">
    <source>
        <dbReference type="Proteomes" id="UP000663828"/>
    </source>
</evidence>
<feature type="domain" description="Mitochondria-eating protein C-terminal" evidence="15">
    <location>
        <begin position="330"/>
        <end position="401"/>
    </location>
</feature>
<feature type="compositionally biased region" description="Polar residues" evidence="14">
    <location>
        <begin position="87"/>
        <end position="110"/>
    </location>
</feature>
<name>A0A816C1U1_ADIRI</name>
<dbReference type="GO" id="GO:0005741">
    <property type="term" value="C:mitochondrial outer membrane"/>
    <property type="evidence" value="ECO:0007669"/>
    <property type="project" value="UniProtKB-SubCell"/>
</dbReference>
<comment type="similarity">
    <text evidence="4">Belongs to the MIEAP family.</text>
</comment>
<dbReference type="GO" id="GO:0035695">
    <property type="term" value="P:mitophagy by internal vacuole formation"/>
    <property type="evidence" value="ECO:0007669"/>
    <property type="project" value="TreeGrafter"/>
</dbReference>
<evidence type="ECO:0000256" key="2">
    <source>
        <dbReference type="ARBA" id="ARBA00004305"/>
    </source>
</evidence>
<dbReference type="Proteomes" id="UP000663828">
    <property type="component" value="Unassembled WGS sequence"/>
</dbReference>
<dbReference type="InterPro" id="IPR031981">
    <property type="entry name" value="MIEAP_C"/>
</dbReference>
<dbReference type="GO" id="GO:0035694">
    <property type="term" value="P:mitochondrial protein catabolic process"/>
    <property type="evidence" value="ECO:0007669"/>
    <property type="project" value="InterPro"/>
</dbReference>
<evidence type="ECO:0000256" key="1">
    <source>
        <dbReference type="ARBA" id="ARBA00004294"/>
    </source>
</evidence>
<evidence type="ECO:0000256" key="10">
    <source>
        <dbReference type="ARBA" id="ARBA00023128"/>
    </source>
</evidence>
<sequence length="403" mass="45632">MYTPTHLIDTHNCKQQQQSTSKLVNRYLSTAAQYLNRTKSFHVTPTNSKHHYLQVPVISTNASVSNLAPSISNDMHTTEELSFDVTPVSNDETNSSSIPLDESNNNSINVNKTQGLVNTLRRSLRKNKERFYNKQSTAMKSCHSLNTHDQPGNDIQDVYKKMSMTPTLHHRRQHLTNNTRQITIKTSIITDDTNSNQTTPLQPLAINGREQRNRILANGYAAHHQLTSILPPAASLQSLSPLVPSGNSTSNITFTSSTANVEQQSIHSDYDEKERLKNDLQQLKSELQKSKETIARLQKSEEQMRERLAEQAQRQLEKGGKFEDLNQVSRPTELIRSYNNLYSQARIDALDALDNLHELTASDDLKSKLLFSVVVLAFRHAQNHAKEIRTKVKQILQLSNDKS</sequence>
<gene>
    <name evidence="16" type="ORF">XAT740_LOCUS49711</name>
</gene>
<evidence type="ECO:0000256" key="7">
    <source>
        <dbReference type="ARBA" id="ARBA00022787"/>
    </source>
</evidence>
<feature type="region of interest" description="Disordered" evidence="14">
    <location>
        <begin position="86"/>
        <end position="110"/>
    </location>
</feature>
<dbReference type="PANTHER" id="PTHR21771">
    <property type="entry name" value="MITOCHONDRIA-EATING PROTEIN-RELATED"/>
    <property type="match status" value="1"/>
</dbReference>
<keyword evidence="7" id="KW-1000">Mitochondrion outer membrane</keyword>
<keyword evidence="11" id="KW-0472">Membrane</keyword>
<feature type="non-terminal residue" evidence="16">
    <location>
        <position position="1"/>
    </location>
</feature>
<dbReference type="InterPro" id="IPR026169">
    <property type="entry name" value="MIEAP"/>
</dbReference>
<evidence type="ECO:0000256" key="13">
    <source>
        <dbReference type="SAM" id="Coils"/>
    </source>
</evidence>
<evidence type="ECO:0000256" key="5">
    <source>
        <dbReference type="ARBA" id="ARBA00019863"/>
    </source>
</evidence>
<evidence type="ECO:0000259" key="15">
    <source>
        <dbReference type="Pfam" id="PF16026"/>
    </source>
</evidence>
<dbReference type="AlphaFoldDB" id="A0A816C1U1"/>
<evidence type="ECO:0000256" key="8">
    <source>
        <dbReference type="ARBA" id="ARBA00023054"/>
    </source>
</evidence>
<keyword evidence="10" id="KW-0496">Mitochondrion</keyword>
<proteinExistence type="inferred from homology"/>
<evidence type="ECO:0000256" key="11">
    <source>
        <dbReference type="ARBA" id="ARBA00023136"/>
    </source>
</evidence>
<evidence type="ECO:0000256" key="9">
    <source>
        <dbReference type="ARBA" id="ARBA00023121"/>
    </source>
</evidence>
<accession>A0A816C1U1</accession>
<evidence type="ECO:0000256" key="4">
    <source>
        <dbReference type="ARBA" id="ARBA00008233"/>
    </source>
</evidence>
<organism evidence="16 17">
    <name type="scientific">Adineta ricciae</name>
    <name type="common">Rotifer</name>
    <dbReference type="NCBI Taxonomy" id="249248"/>
    <lineage>
        <taxon>Eukaryota</taxon>
        <taxon>Metazoa</taxon>
        <taxon>Spiralia</taxon>
        <taxon>Gnathifera</taxon>
        <taxon>Rotifera</taxon>
        <taxon>Eurotatoria</taxon>
        <taxon>Bdelloidea</taxon>
        <taxon>Adinetida</taxon>
        <taxon>Adinetidae</taxon>
        <taxon>Adineta</taxon>
    </lineage>
</organism>
<keyword evidence="9" id="KW-0446">Lipid-binding</keyword>
<evidence type="ECO:0000256" key="12">
    <source>
        <dbReference type="ARBA" id="ARBA00032687"/>
    </source>
</evidence>
<reference evidence="16" key="1">
    <citation type="submission" date="2021-02" db="EMBL/GenBank/DDBJ databases">
        <authorList>
            <person name="Nowell W R."/>
        </authorList>
    </citation>
    <scope>NUCLEOTIDE SEQUENCE</scope>
</reference>
<evidence type="ECO:0000256" key="6">
    <source>
        <dbReference type="ARBA" id="ARBA00022490"/>
    </source>
</evidence>
<keyword evidence="6" id="KW-0963">Cytoplasm</keyword>
<dbReference type="PANTHER" id="PTHR21771:SF1">
    <property type="entry name" value="MITOCHONDRIA-EATING PROTEIN"/>
    <property type="match status" value="1"/>
</dbReference>
<dbReference type="GO" id="GO:0008289">
    <property type="term" value="F:lipid binding"/>
    <property type="evidence" value="ECO:0007669"/>
    <property type="project" value="UniProtKB-KW"/>
</dbReference>
<evidence type="ECO:0000256" key="3">
    <source>
        <dbReference type="ARBA" id="ARBA00004496"/>
    </source>
</evidence>
<comment type="caution">
    <text evidence="16">The sequence shown here is derived from an EMBL/GenBank/DDBJ whole genome shotgun (WGS) entry which is preliminary data.</text>
</comment>
<dbReference type="CDD" id="cd22249">
    <property type="entry name" value="UDM1_RNF168_RNF169-like"/>
    <property type="match status" value="1"/>
</dbReference>
<evidence type="ECO:0000313" key="16">
    <source>
        <dbReference type="EMBL" id="CAF1617112.1"/>
    </source>
</evidence>
<keyword evidence="8 13" id="KW-0175">Coiled coil</keyword>
<dbReference type="EMBL" id="CAJNOR010007428">
    <property type="protein sequence ID" value="CAF1617112.1"/>
    <property type="molecule type" value="Genomic_DNA"/>
</dbReference>
<evidence type="ECO:0000256" key="14">
    <source>
        <dbReference type="SAM" id="MobiDB-lite"/>
    </source>
</evidence>
<dbReference type="Pfam" id="PF16026">
    <property type="entry name" value="MIEAP"/>
    <property type="match status" value="1"/>
</dbReference>
<feature type="coiled-coil region" evidence="13">
    <location>
        <begin position="266"/>
        <end position="318"/>
    </location>
</feature>
<comment type="subcellular location">
    <subcellularLocation>
        <location evidence="3">Cytoplasm</location>
    </subcellularLocation>
    <subcellularLocation>
        <location evidence="2">Mitochondrion matrix</location>
    </subcellularLocation>
    <subcellularLocation>
        <location evidence="1">Mitochondrion outer membrane</location>
    </subcellularLocation>
</comment>
<keyword evidence="17" id="KW-1185">Reference proteome</keyword>
<dbReference type="GO" id="GO:0005759">
    <property type="term" value="C:mitochondrial matrix"/>
    <property type="evidence" value="ECO:0007669"/>
    <property type="project" value="UniProtKB-SubCell"/>
</dbReference>
<protein>
    <recommendedName>
        <fullName evidence="5">Mitochondria-eating protein</fullName>
    </recommendedName>
    <alternativeName>
        <fullName evidence="12">Spermatogenesis-associated protein 18</fullName>
    </alternativeName>
</protein>